<reference evidence="1" key="1">
    <citation type="submission" date="2007-04" db="EMBL/GenBank/DDBJ databases">
        <authorList>
            <person name="Fulton L."/>
            <person name="Clifton S."/>
            <person name="Fulton B."/>
            <person name="Xu J."/>
            <person name="Minx P."/>
            <person name="Pepin K.H."/>
            <person name="Johnson M."/>
            <person name="Thiruvilangam P."/>
            <person name="Bhonagiri V."/>
            <person name="Nash W.E."/>
            <person name="Mardis E.R."/>
            <person name="Wilson R.K."/>
        </authorList>
    </citation>
    <scope>NUCLEOTIDE SEQUENCE [LARGE SCALE GENOMIC DNA]</scope>
    <source>
        <strain evidence="1">ATCC 17982</strain>
    </source>
</reference>
<dbReference type="EMBL" id="AAYI02000004">
    <property type="protein sequence ID" value="EDN80552.1"/>
    <property type="molecule type" value="Genomic_DNA"/>
</dbReference>
<reference evidence="1" key="2">
    <citation type="submission" date="2015-05" db="EMBL/GenBank/DDBJ databases">
        <title>Draft genome sequence of Actinomyces odontolyticus (ATCC 17982).</title>
        <authorList>
            <person name="Sudarsanam P."/>
            <person name="Ley R."/>
            <person name="Guruge J."/>
            <person name="Turnbaugh P.J."/>
            <person name="Mahowald M."/>
            <person name="Liep D."/>
            <person name="Gordon J."/>
        </authorList>
    </citation>
    <scope>NUCLEOTIDE SEQUENCE</scope>
    <source>
        <strain evidence="1">ATCC 17982</strain>
    </source>
</reference>
<dbReference type="Proteomes" id="UP000003553">
    <property type="component" value="Unassembled WGS sequence"/>
</dbReference>
<organism evidence="1 2">
    <name type="scientific">Schaalia dentiphila ATCC 17982</name>
    <dbReference type="NCBI Taxonomy" id="411466"/>
    <lineage>
        <taxon>Bacteria</taxon>
        <taxon>Bacillati</taxon>
        <taxon>Actinomycetota</taxon>
        <taxon>Actinomycetes</taxon>
        <taxon>Actinomycetales</taxon>
        <taxon>Actinomycetaceae</taxon>
        <taxon>Schaalia</taxon>
        <taxon>Schaalia dentiphila</taxon>
    </lineage>
</organism>
<protein>
    <submittedName>
        <fullName evidence="1">Uncharacterized protein</fullName>
    </submittedName>
</protein>
<accession>A7BBH7</accession>
<dbReference type="AlphaFoldDB" id="A7BBH7"/>
<dbReference type="eggNOG" id="ENOG5031MRF">
    <property type="taxonomic scope" value="Bacteria"/>
</dbReference>
<proteinExistence type="predicted"/>
<name>A7BBH7_9ACTO</name>
<sequence>MWGGGRCAHGIGLLRWGVLGGVCASRVKLPRFVAHLLLGPPQGRGRGTTSAT</sequence>
<comment type="caution">
    <text evidence="1">The sequence shown here is derived from an EMBL/GenBank/DDBJ whole genome shotgun (WGS) entry which is preliminary data.</text>
</comment>
<gene>
    <name evidence="1" type="ORF">ACTODO_00999</name>
</gene>
<evidence type="ECO:0000313" key="1">
    <source>
        <dbReference type="EMBL" id="EDN80552.1"/>
    </source>
</evidence>
<keyword evidence="2" id="KW-1185">Reference proteome</keyword>
<dbReference type="HOGENOM" id="CLU_3075885_0_0_11"/>
<evidence type="ECO:0000313" key="2">
    <source>
        <dbReference type="Proteomes" id="UP000003553"/>
    </source>
</evidence>